<dbReference type="InterPro" id="IPR017739">
    <property type="entry name" value="T6SS-assoc_VCA0119"/>
</dbReference>
<dbReference type="Pfam" id="PF16989">
    <property type="entry name" value="T6SS_VasJ"/>
    <property type="match status" value="1"/>
</dbReference>
<dbReference type="Pfam" id="PF06812">
    <property type="entry name" value="ImpA_N"/>
    <property type="match status" value="1"/>
</dbReference>
<dbReference type="AlphaFoldDB" id="A0A2R3IZH9"/>
<dbReference type="NCBIfam" id="TIGR03362">
    <property type="entry name" value="VI_chp_7"/>
    <property type="match status" value="1"/>
</dbReference>
<organism evidence="2 3">
    <name type="scientific">Pseudomonas paraeruginosa</name>
    <dbReference type="NCBI Taxonomy" id="2994495"/>
    <lineage>
        <taxon>Bacteria</taxon>
        <taxon>Pseudomonadati</taxon>
        <taxon>Pseudomonadota</taxon>
        <taxon>Gammaproteobacteria</taxon>
        <taxon>Pseudomonadales</taxon>
        <taxon>Pseudomonadaceae</taxon>
        <taxon>Pseudomonas</taxon>
    </lineage>
</organism>
<dbReference type="Proteomes" id="UP000238390">
    <property type="component" value="Chromosome"/>
</dbReference>
<protein>
    <submittedName>
        <fullName evidence="2">ImpA-related N-terminal family protein</fullName>
    </submittedName>
</protein>
<dbReference type="RefSeq" id="WP_034078821.1">
    <property type="nucleotide sequence ID" value="NZ_CP020560.1"/>
</dbReference>
<dbReference type="EMBL" id="CP027169">
    <property type="protein sequence ID" value="AVK07057.1"/>
    <property type="molecule type" value="Genomic_DNA"/>
</dbReference>
<dbReference type="InterPro" id="IPR010657">
    <property type="entry name" value="ImpA_N"/>
</dbReference>
<feature type="domain" description="ImpA N-terminal" evidence="1">
    <location>
        <begin position="17"/>
        <end position="127"/>
    </location>
</feature>
<dbReference type="GeneID" id="77221722"/>
<dbReference type="PANTHER" id="PTHR37024:SF5">
    <property type="entry name" value="IMPA N-TERMINAL DOMAIN-CONTAINING PROTEIN"/>
    <property type="match status" value="1"/>
</dbReference>
<proteinExistence type="predicted"/>
<keyword evidence="3" id="KW-1185">Reference proteome</keyword>
<sequence>MTYSSKLSLHYLELADQPISKDVFAGEDVRFSSEYEALENELGKALSLHESGQVDWLKILENSEVLLRTQSKDLRVAAWLTWALYQRESFSGLLAGLGLLDRLCCRHWVEMHPAKPRTRAAAIAWLVPRLEQALSESVPLKEQFPLFRRLVEHLDSLDSVLTEQLGDEAPLLLPISRRLASMLQRTTDDQPEPGMVGAMVAQVKQAASQLLAPGTPIDNERDAHKSMRAQQEAARSLCAWWLRQKATDLRALRLNRTMLWLPIETMPERNGEQVTALRGVPADRLKSYQERFAQGLYADLLVELEASLSRAPFWFDGQRLVWECLQGLNADKAMREVEMHFALLLQRLPGLVDLRFHDGTAFAEPATRSWISAHVMPHLQSGSVPRMAENVALQAEWDIALDEAQPILRKDGLKAAVQVLKQGMTRAHGGRARFFWQLSLARLCFLAKKYELAKTQLESLDQQLHESGLSAWEPELALDVLHLLHSCCELLPQNHAVRERKDDIYRRLCHLDLEVVLE</sequence>
<reference evidence="2 3" key="1">
    <citation type="submission" date="2018-02" db="EMBL/GenBank/DDBJ databases">
        <title>FDA/CDC Antimicrobial Resistant Isolate Bank Genome Sequencing.</title>
        <authorList>
            <person name="Benahmed F.H."/>
            <person name="Lutgring J.D."/>
            <person name="Yoo B."/>
            <person name="Machado M."/>
            <person name="Brown A."/>
            <person name="McAllister G."/>
            <person name="Perry A."/>
            <person name="Halpin A.L."/>
            <person name="Vavikolanu K."/>
            <person name="Ott S."/>
            <person name="Zhao X."/>
            <person name="Tallon L.J."/>
            <person name="Sadzewicz L."/>
            <person name="Aluvathingal J."/>
            <person name="Nadendla S."/>
            <person name="Voskania-kordi A."/>
            <person name="Simonyan V."/>
            <person name="Patel J."/>
            <person name="Shawar R.M."/>
        </authorList>
    </citation>
    <scope>NUCLEOTIDE SEQUENCE [LARGE SCALE GENOMIC DNA]</scope>
    <source>
        <strain evidence="2 3">AR_0356</strain>
    </source>
</reference>
<evidence type="ECO:0000313" key="3">
    <source>
        <dbReference type="Proteomes" id="UP000238390"/>
    </source>
</evidence>
<gene>
    <name evidence="2" type="ORF">CSB93_4957</name>
</gene>
<dbReference type="PANTHER" id="PTHR37024">
    <property type="entry name" value="TYPE VI SECRETION SYSTEM DUF2094 AND IMPA-RELATED DOMAIN PROTEIN"/>
    <property type="match status" value="1"/>
</dbReference>
<accession>A0A2R3IZH9</accession>
<name>A0A2R3IZH9_9PSED</name>
<evidence type="ECO:0000313" key="2">
    <source>
        <dbReference type="EMBL" id="AVK07057.1"/>
    </source>
</evidence>
<evidence type="ECO:0000259" key="1">
    <source>
        <dbReference type="Pfam" id="PF06812"/>
    </source>
</evidence>